<comment type="caution">
    <text evidence="2">The sequence shown here is derived from an EMBL/GenBank/DDBJ whole genome shotgun (WGS) entry which is preliminary data.</text>
</comment>
<dbReference type="AlphaFoldDB" id="A0A8T1W2P5"/>
<feature type="compositionally biased region" description="Polar residues" evidence="1">
    <location>
        <begin position="61"/>
        <end position="78"/>
    </location>
</feature>
<evidence type="ECO:0000313" key="3">
    <source>
        <dbReference type="Proteomes" id="UP000694044"/>
    </source>
</evidence>
<gene>
    <name evidence="2" type="ORF">PHYPSEUDO_015226</name>
</gene>
<proteinExistence type="predicted"/>
<dbReference type="Proteomes" id="UP000694044">
    <property type="component" value="Unassembled WGS sequence"/>
</dbReference>
<organism evidence="2 3">
    <name type="scientific">Phytophthora pseudosyringae</name>
    <dbReference type="NCBI Taxonomy" id="221518"/>
    <lineage>
        <taxon>Eukaryota</taxon>
        <taxon>Sar</taxon>
        <taxon>Stramenopiles</taxon>
        <taxon>Oomycota</taxon>
        <taxon>Peronosporomycetes</taxon>
        <taxon>Peronosporales</taxon>
        <taxon>Peronosporaceae</taxon>
        <taxon>Phytophthora</taxon>
    </lineage>
</organism>
<dbReference type="EMBL" id="JAGDFM010000092">
    <property type="protein sequence ID" value="KAG7386828.1"/>
    <property type="molecule type" value="Genomic_DNA"/>
</dbReference>
<name>A0A8T1W2P5_9STRA</name>
<evidence type="ECO:0000313" key="2">
    <source>
        <dbReference type="EMBL" id="KAG7386828.1"/>
    </source>
</evidence>
<accession>A0A8T1W2P5</accession>
<feature type="region of interest" description="Disordered" evidence="1">
    <location>
        <begin position="49"/>
        <end position="87"/>
    </location>
</feature>
<reference evidence="2" key="1">
    <citation type="submission" date="2021-02" db="EMBL/GenBank/DDBJ databases">
        <authorList>
            <person name="Palmer J.M."/>
        </authorList>
    </citation>
    <scope>NUCLEOTIDE SEQUENCE</scope>
    <source>
        <strain evidence="2">SCRP734</strain>
    </source>
</reference>
<keyword evidence="3" id="KW-1185">Reference proteome</keyword>
<protein>
    <submittedName>
        <fullName evidence="2">Uncharacterized protein</fullName>
    </submittedName>
</protein>
<sequence>MDEGVGDWNACDRTCGKRMFGPRGVLGRTMHGCQLRPHTVGSAASAIRRQRSTEKQRAPMTVQNKSCDPVNGTANESGQWGACDARSGKKAGSRTVKQLDLYGRSKFLGLTQEAPCYPVSCPIVFYMEWTNCTDAGATKSRSHQVTQKNLY</sequence>
<evidence type="ECO:0000256" key="1">
    <source>
        <dbReference type="SAM" id="MobiDB-lite"/>
    </source>
</evidence>